<gene>
    <name evidence="3" type="ORF">RF679_01190</name>
</gene>
<sequence>MMSLQTQYEGRPSSHTTHTDSEAQHTRQMIKRLIVKEFQMYQKQFAAYVIGLLIGLTLIGMAKTWAFYAGGLTLLVLLICVGGFAIQTSLLNERREHTLSFMMSLPLTPMTFFWSKVLANLVLYLVPFTIVLAGTAFLVLFTPLPDGILIWSFLIYGFLAMNFFISLSAGLILESEGWNIFVQIAVSTFVGPFMVFIGTIESIGKKIQSNDIVLSPEALTIFAVELSVMLLALAIARNFYRRKDSFL</sequence>
<evidence type="ECO:0000256" key="1">
    <source>
        <dbReference type="SAM" id="MobiDB-lite"/>
    </source>
</evidence>
<keyword evidence="2" id="KW-0472">Membrane</keyword>
<evidence type="ECO:0000256" key="2">
    <source>
        <dbReference type="SAM" id="Phobius"/>
    </source>
</evidence>
<feature type="transmembrane region" description="Helical" evidence="2">
    <location>
        <begin position="45"/>
        <end position="62"/>
    </location>
</feature>
<feature type="transmembrane region" description="Helical" evidence="2">
    <location>
        <begin position="178"/>
        <end position="197"/>
    </location>
</feature>
<protein>
    <recommendedName>
        <fullName evidence="5">ABC transporter permease</fullName>
    </recommendedName>
</protein>
<dbReference type="RefSeq" id="WP_309482402.1">
    <property type="nucleotide sequence ID" value="NZ_CP133720.1"/>
</dbReference>
<dbReference type="Proteomes" id="UP001181355">
    <property type="component" value="Chromosome"/>
</dbReference>
<feature type="region of interest" description="Disordered" evidence="1">
    <location>
        <begin position="1"/>
        <end position="24"/>
    </location>
</feature>
<feature type="compositionally biased region" description="Polar residues" evidence="1">
    <location>
        <begin position="1"/>
        <end position="16"/>
    </location>
</feature>
<feature type="transmembrane region" description="Helical" evidence="2">
    <location>
        <begin position="68"/>
        <end position="86"/>
    </location>
</feature>
<reference evidence="3" key="1">
    <citation type="submission" date="2023-09" db="EMBL/GenBank/DDBJ databases">
        <title>Undibacterium sp. 20NA77.5 isolated from freshwater.</title>
        <authorList>
            <person name="Le V."/>
            <person name="Ko S.-R."/>
            <person name="Ahn C.-Y."/>
            <person name="Oh H.-M."/>
        </authorList>
    </citation>
    <scope>NUCLEOTIDE SEQUENCE</scope>
    <source>
        <strain evidence="3">20NA77.5</strain>
    </source>
</reference>
<evidence type="ECO:0008006" key="5">
    <source>
        <dbReference type="Google" id="ProtNLM"/>
    </source>
</evidence>
<feature type="transmembrane region" description="Helical" evidence="2">
    <location>
        <begin position="121"/>
        <end position="141"/>
    </location>
</feature>
<keyword evidence="2" id="KW-0812">Transmembrane</keyword>
<proteinExistence type="predicted"/>
<evidence type="ECO:0000313" key="3">
    <source>
        <dbReference type="EMBL" id="WMW80911.1"/>
    </source>
</evidence>
<evidence type="ECO:0000313" key="4">
    <source>
        <dbReference type="Proteomes" id="UP001181355"/>
    </source>
</evidence>
<accession>A0ABY9RJ14</accession>
<keyword evidence="4" id="KW-1185">Reference proteome</keyword>
<name>A0ABY9RJ14_9BURK</name>
<dbReference type="EMBL" id="CP133720">
    <property type="protein sequence ID" value="WMW80911.1"/>
    <property type="molecule type" value="Genomic_DNA"/>
</dbReference>
<organism evidence="3 4">
    <name type="scientific">Undibacterium cyanobacteriorum</name>
    <dbReference type="NCBI Taxonomy" id="3073561"/>
    <lineage>
        <taxon>Bacteria</taxon>
        <taxon>Pseudomonadati</taxon>
        <taxon>Pseudomonadota</taxon>
        <taxon>Betaproteobacteria</taxon>
        <taxon>Burkholderiales</taxon>
        <taxon>Oxalobacteraceae</taxon>
        <taxon>Undibacterium</taxon>
    </lineage>
</organism>
<feature type="transmembrane region" description="Helical" evidence="2">
    <location>
        <begin position="148"/>
        <end position="172"/>
    </location>
</feature>
<feature type="transmembrane region" description="Helical" evidence="2">
    <location>
        <begin position="218"/>
        <end position="240"/>
    </location>
</feature>
<keyword evidence="2" id="KW-1133">Transmembrane helix</keyword>